<dbReference type="STRING" id="10195.A0A3M7P8V2"/>
<sequence length="258" mass="30461">MSETQPAKEINKSGQTKAPRKPADQFGYMYIGHIPHGFYEEEIKSYFSQFGRVCRVRLARSKHTGNYKGYGFVQFENKQVADIAAETMNNYLMFNRLLKCHSIPHEKLHPETFKDAKKKFFKPIKSMFRKKFNQKKSADKLIKISLRRSLKMKKRQEKLKALGINLDLNQVLNPKAEEKKNKKESLKKDEKKEVPKKEKINPQEKKKSLKKETKKDQDTKSEPIKRKKDIKEQEKSLPKPKKQIPIEEKKTLKKKNKK</sequence>
<dbReference type="Pfam" id="PF00076">
    <property type="entry name" value="RRM_1"/>
    <property type="match status" value="1"/>
</dbReference>
<organism evidence="7 8">
    <name type="scientific">Brachionus plicatilis</name>
    <name type="common">Marine rotifer</name>
    <name type="synonym">Brachionus muelleri</name>
    <dbReference type="NCBI Taxonomy" id="10195"/>
    <lineage>
        <taxon>Eukaryota</taxon>
        <taxon>Metazoa</taxon>
        <taxon>Spiralia</taxon>
        <taxon>Gnathifera</taxon>
        <taxon>Rotifera</taxon>
        <taxon>Eurotatoria</taxon>
        <taxon>Monogononta</taxon>
        <taxon>Pseudotrocha</taxon>
        <taxon>Ploima</taxon>
        <taxon>Brachionidae</taxon>
        <taxon>Brachionus</taxon>
    </lineage>
</organism>
<feature type="compositionally biased region" description="Basic and acidic residues" evidence="5">
    <location>
        <begin position="175"/>
        <end position="237"/>
    </location>
</feature>
<dbReference type="InterPro" id="IPR000504">
    <property type="entry name" value="RRM_dom"/>
</dbReference>
<dbReference type="Gene3D" id="3.30.70.330">
    <property type="match status" value="1"/>
</dbReference>
<comment type="caution">
    <text evidence="7">The sequence shown here is derived from an EMBL/GenBank/DDBJ whole genome shotgun (WGS) entry which is preliminary data.</text>
</comment>
<dbReference type="Proteomes" id="UP000276133">
    <property type="component" value="Unassembled WGS sequence"/>
</dbReference>
<proteinExistence type="predicted"/>
<reference evidence="7 8" key="1">
    <citation type="journal article" date="2018" name="Sci. Rep.">
        <title>Genomic signatures of local adaptation to the degree of environmental predictability in rotifers.</title>
        <authorList>
            <person name="Franch-Gras L."/>
            <person name="Hahn C."/>
            <person name="Garcia-Roger E.M."/>
            <person name="Carmona M.J."/>
            <person name="Serra M."/>
            <person name="Gomez A."/>
        </authorList>
    </citation>
    <scope>NUCLEOTIDE SEQUENCE [LARGE SCALE GENOMIC DNA]</scope>
    <source>
        <strain evidence="7">HYR1</strain>
    </source>
</reference>
<feature type="region of interest" description="Disordered" evidence="5">
    <location>
        <begin position="175"/>
        <end position="258"/>
    </location>
</feature>
<protein>
    <submittedName>
        <fullName evidence="7">MKI67 FHA domain-interacting nucleolar phospho</fullName>
    </submittedName>
</protein>
<accession>A0A3M7P8V2</accession>
<comment type="subcellular location">
    <subcellularLocation>
        <location evidence="1">Nucleus</location>
        <location evidence="1">Nucleolus</location>
    </subcellularLocation>
</comment>
<keyword evidence="8" id="KW-1185">Reference proteome</keyword>
<evidence type="ECO:0000256" key="3">
    <source>
        <dbReference type="ARBA" id="ARBA00023242"/>
    </source>
</evidence>
<feature type="domain" description="RRM" evidence="6">
    <location>
        <begin position="27"/>
        <end position="99"/>
    </location>
</feature>
<gene>
    <name evidence="7" type="ORF">BpHYR1_012971</name>
</gene>
<dbReference type="PANTHER" id="PTHR46754">
    <property type="entry name" value="MKI67 FHA DOMAIN-INTERACTING NUCLEOLAR PHOSPHOPROTEIN"/>
    <property type="match status" value="1"/>
</dbReference>
<evidence type="ECO:0000256" key="2">
    <source>
        <dbReference type="ARBA" id="ARBA00022884"/>
    </source>
</evidence>
<keyword evidence="2 4" id="KW-0694">RNA-binding</keyword>
<dbReference type="SUPFAM" id="SSF54928">
    <property type="entry name" value="RNA-binding domain, RBD"/>
    <property type="match status" value="1"/>
</dbReference>
<dbReference type="CDD" id="cd12307">
    <property type="entry name" value="RRM_NIFK_like"/>
    <property type="match status" value="1"/>
</dbReference>
<dbReference type="SMART" id="SM00360">
    <property type="entry name" value="RRM"/>
    <property type="match status" value="1"/>
</dbReference>
<dbReference type="GO" id="GO:0003723">
    <property type="term" value="F:RNA binding"/>
    <property type="evidence" value="ECO:0007669"/>
    <property type="project" value="UniProtKB-UniRule"/>
</dbReference>
<dbReference type="GO" id="GO:0005730">
    <property type="term" value="C:nucleolus"/>
    <property type="evidence" value="ECO:0007669"/>
    <property type="project" value="UniProtKB-SubCell"/>
</dbReference>
<dbReference type="InterPro" id="IPR035979">
    <property type="entry name" value="RBD_domain_sf"/>
</dbReference>
<evidence type="ECO:0000259" key="6">
    <source>
        <dbReference type="PROSITE" id="PS50102"/>
    </source>
</evidence>
<dbReference type="InterPro" id="IPR012677">
    <property type="entry name" value="Nucleotide-bd_a/b_plait_sf"/>
</dbReference>
<dbReference type="AlphaFoldDB" id="A0A3M7P8V2"/>
<evidence type="ECO:0000256" key="1">
    <source>
        <dbReference type="ARBA" id="ARBA00004604"/>
    </source>
</evidence>
<evidence type="ECO:0000256" key="4">
    <source>
        <dbReference type="PROSITE-ProRule" id="PRU00176"/>
    </source>
</evidence>
<dbReference type="PROSITE" id="PS50102">
    <property type="entry name" value="RRM"/>
    <property type="match status" value="1"/>
</dbReference>
<dbReference type="OrthoDB" id="21467at2759"/>
<evidence type="ECO:0000313" key="8">
    <source>
        <dbReference type="Proteomes" id="UP000276133"/>
    </source>
</evidence>
<keyword evidence="3" id="KW-0539">Nucleus</keyword>
<evidence type="ECO:0000256" key="5">
    <source>
        <dbReference type="SAM" id="MobiDB-lite"/>
    </source>
</evidence>
<name>A0A3M7P8V2_BRAPC</name>
<evidence type="ECO:0000313" key="7">
    <source>
        <dbReference type="EMBL" id="RMZ95472.1"/>
    </source>
</evidence>
<feature type="region of interest" description="Disordered" evidence="5">
    <location>
        <begin position="1"/>
        <end position="21"/>
    </location>
</feature>
<dbReference type="EMBL" id="REGN01012402">
    <property type="protein sequence ID" value="RMZ95472.1"/>
    <property type="molecule type" value="Genomic_DNA"/>
</dbReference>